<dbReference type="PROSITE" id="PS51918">
    <property type="entry name" value="RADICAL_SAM"/>
    <property type="match status" value="1"/>
</dbReference>
<proteinExistence type="predicted"/>
<keyword evidence="2" id="KW-0479">Metal-binding</keyword>
<evidence type="ECO:0000256" key="1">
    <source>
        <dbReference type="ARBA" id="ARBA00022691"/>
    </source>
</evidence>
<keyword evidence="6" id="KW-0560">Oxidoreductase</keyword>
<name>A0A371IKY5_9FIRM</name>
<dbReference type="CDD" id="cd01335">
    <property type="entry name" value="Radical_SAM"/>
    <property type="match status" value="1"/>
</dbReference>
<keyword evidence="7" id="KW-1185">Reference proteome</keyword>
<evidence type="ECO:0000256" key="2">
    <source>
        <dbReference type="ARBA" id="ARBA00022723"/>
    </source>
</evidence>
<dbReference type="GO" id="GO:0046872">
    <property type="term" value="F:metal ion binding"/>
    <property type="evidence" value="ECO:0007669"/>
    <property type="project" value="UniProtKB-KW"/>
</dbReference>
<dbReference type="InterPro" id="IPR006638">
    <property type="entry name" value="Elp3/MiaA/NifB-like_rSAM"/>
</dbReference>
<dbReference type="GO" id="GO:0051989">
    <property type="term" value="F:coproporphyrinogen dehydrogenase activity"/>
    <property type="evidence" value="ECO:0007669"/>
    <property type="project" value="UniProtKB-EC"/>
</dbReference>
<evidence type="ECO:0000256" key="4">
    <source>
        <dbReference type="ARBA" id="ARBA00023014"/>
    </source>
</evidence>
<dbReference type="Proteomes" id="UP000093352">
    <property type="component" value="Unassembled WGS sequence"/>
</dbReference>
<dbReference type="InterPro" id="IPR013785">
    <property type="entry name" value="Aldolase_TIM"/>
</dbReference>
<dbReference type="InterPro" id="IPR023995">
    <property type="entry name" value="HemZ"/>
</dbReference>
<reference evidence="6 7" key="1">
    <citation type="journal article" date="2016" name="Genome Announc.">
        <title>Draft Genome Sequence of Criibacterium bergeronii gen. nov., sp. nov., Strain CCRI-22567T, Isolated from a Vaginal Sample from a Woman with Bacterial Vaginosis.</title>
        <authorList>
            <person name="Maheux A.F."/>
            <person name="Berube E."/>
            <person name="Boudreau D.K."/>
            <person name="Raymond F."/>
            <person name="Corbeil J."/>
            <person name="Roy P.H."/>
            <person name="Boissinot M."/>
            <person name="Omar R.F."/>
        </authorList>
    </citation>
    <scope>NUCLEOTIDE SEQUENCE [LARGE SCALE GENOMIC DNA]</scope>
    <source>
        <strain evidence="6 7">CCRI-22567</strain>
    </source>
</reference>
<keyword evidence="1" id="KW-0949">S-adenosyl-L-methionine</keyword>
<dbReference type="InterPro" id="IPR058240">
    <property type="entry name" value="rSAM_sf"/>
</dbReference>
<protein>
    <submittedName>
        <fullName evidence="6">Coproporphyrinogen dehydrogenase HemZ</fullName>
        <ecNumber evidence="6">1.3.98.3</ecNumber>
    </submittedName>
</protein>
<dbReference type="AlphaFoldDB" id="A0A371IKY5"/>
<dbReference type="SMART" id="SM00729">
    <property type="entry name" value="Elp3"/>
    <property type="match status" value="1"/>
</dbReference>
<dbReference type="Pfam" id="PF04055">
    <property type="entry name" value="Radical_SAM"/>
    <property type="match status" value="1"/>
</dbReference>
<dbReference type="EMBL" id="MBEW02000011">
    <property type="protein sequence ID" value="RDY21149.1"/>
    <property type="molecule type" value="Genomic_DNA"/>
</dbReference>
<dbReference type="SFLD" id="SFLDF00310">
    <property type="entry name" value="oxygen-independent_coproporphy"/>
    <property type="match status" value="1"/>
</dbReference>
<dbReference type="STRING" id="1871336.BBG48_04735"/>
<dbReference type="SFLD" id="SFLDG01082">
    <property type="entry name" value="B12-binding_domain_containing"/>
    <property type="match status" value="1"/>
</dbReference>
<dbReference type="GO" id="GO:0006779">
    <property type="term" value="P:porphyrin-containing compound biosynthetic process"/>
    <property type="evidence" value="ECO:0007669"/>
    <property type="project" value="TreeGrafter"/>
</dbReference>
<evidence type="ECO:0000256" key="3">
    <source>
        <dbReference type="ARBA" id="ARBA00023004"/>
    </source>
</evidence>
<keyword evidence="3" id="KW-0408">Iron</keyword>
<dbReference type="Gene3D" id="3.20.20.70">
    <property type="entry name" value="Aldolase class I"/>
    <property type="match status" value="1"/>
</dbReference>
<dbReference type="GO" id="GO:0005737">
    <property type="term" value="C:cytoplasm"/>
    <property type="evidence" value="ECO:0007669"/>
    <property type="project" value="TreeGrafter"/>
</dbReference>
<dbReference type="RefSeq" id="WP_068913920.1">
    <property type="nucleotide sequence ID" value="NZ_MBEW02000011.1"/>
</dbReference>
<dbReference type="SFLD" id="SFLDS00029">
    <property type="entry name" value="Radical_SAM"/>
    <property type="match status" value="1"/>
</dbReference>
<evidence type="ECO:0000313" key="6">
    <source>
        <dbReference type="EMBL" id="RDY21149.1"/>
    </source>
</evidence>
<dbReference type="PANTHER" id="PTHR13932">
    <property type="entry name" value="COPROPORPHYRINIGEN III OXIDASE"/>
    <property type="match status" value="1"/>
</dbReference>
<feature type="domain" description="Radical SAM core" evidence="5">
    <location>
        <begin position="170"/>
        <end position="407"/>
    </location>
</feature>
<dbReference type="SFLD" id="SFLDG01065">
    <property type="entry name" value="anaerobic_coproporphyrinogen-I"/>
    <property type="match status" value="1"/>
</dbReference>
<organism evidence="6 7">
    <name type="scientific">Criibacterium bergeronii</name>
    <dbReference type="NCBI Taxonomy" id="1871336"/>
    <lineage>
        <taxon>Bacteria</taxon>
        <taxon>Bacillati</taxon>
        <taxon>Bacillota</taxon>
        <taxon>Clostridia</taxon>
        <taxon>Peptostreptococcales</taxon>
        <taxon>Filifactoraceae</taxon>
        <taxon>Criibacterium</taxon>
    </lineage>
</organism>
<dbReference type="GO" id="GO:0051539">
    <property type="term" value="F:4 iron, 4 sulfur cluster binding"/>
    <property type="evidence" value="ECO:0007669"/>
    <property type="project" value="TreeGrafter"/>
</dbReference>
<evidence type="ECO:0000313" key="7">
    <source>
        <dbReference type="Proteomes" id="UP000093352"/>
    </source>
</evidence>
<dbReference type="InterPro" id="IPR007197">
    <property type="entry name" value="rSAM"/>
</dbReference>
<dbReference type="PANTHER" id="PTHR13932:SF1">
    <property type="entry name" value="OXYGEN-INDEPENDENT COPROPORPHYRINOGEN-III OXIDASE-LIKE PROTEIN HEMZ"/>
    <property type="match status" value="1"/>
</dbReference>
<dbReference type="InterPro" id="IPR034505">
    <property type="entry name" value="Coproporphyrinogen-III_oxidase"/>
</dbReference>
<keyword evidence="4" id="KW-0411">Iron-sulfur</keyword>
<dbReference type="EC" id="1.3.98.3" evidence="6"/>
<dbReference type="SUPFAM" id="SSF102114">
    <property type="entry name" value="Radical SAM enzymes"/>
    <property type="match status" value="1"/>
</dbReference>
<sequence length="490" mass="56700">MVKIFIDNKKYALDIKDLYTMLTGDRKVVVKAFEIKNGKMYLEDGIQIDDFKNTIYLIRKFEENFVLYHYNYDDENEPIFRLTYTKNYGEKDKNVYKRLLFDCLKKETKLLRPSWGTLTGIRPVKIVNDLKKAGYDKSQIDQRLINNYYLSNEKIDLITKISDNQEKAIKTLQNALSIYIFIPFCPSRCYYCSFYSNDISLTGKYATDYLDTLEKEIKETLKLPYFNGKKISTIYIGGGTPSSLDEKNLTKLFEIIKNNFDLNSIKEFTFEAGRADTLDEKKLHLIKNAGVNRICLNPQTMKDETLKTIGRTHSVAEFVDIFKLARKIGFDNINCDLILGLIGESETDMKTSLQKVIDLAPENITIHTLAKKRTAVLNQENIGFDDFDISPLMDEMSNTLYNKKYFPYYLYRQKNMINSAENIGFSKKGYICLYNIAMMDEVQTVIGFGAGASSKIIDGDLVTRIPNYKDLLLYIKDIENMIQRKKGVLL</sequence>
<gene>
    <name evidence="6" type="primary">hemZ</name>
    <name evidence="6" type="ORF">BBG48_006375</name>
</gene>
<comment type="caution">
    <text evidence="6">The sequence shown here is derived from an EMBL/GenBank/DDBJ whole genome shotgun (WGS) entry which is preliminary data.</text>
</comment>
<evidence type="ECO:0000259" key="5">
    <source>
        <dbReference type="PROSITE" id="PS51918"/>
    </source>
</evidence>
<dbReference type="NCBIfam" id="TIGR03994">
    <property type="entry name" value="rSAM_HemZ"/>
    <property type="match status" value="1"/>
</dbReference>
<accession>A0A371IKY5</accession>